<dbReference type="RefSeq" id="WP_012789067.1">
    <property type="nucleotide sequence ID" value="NC_013132.1"/>
</dbReference>
<sequence length="1129" mass="127195">MKTKITILLFALVSPFIRVMAQAQGGLEIPNYTAHSPNVAALGQYGEYKVEQSTGVPSISIPLYTIKGGKLELPISLSYHASGIKLDQESSFVGLGWTLNAGGAIARVVRDKADEGSWGFLITGKSIPNYNSIDELDAAGKIGNNAYLASAVNLDKEPDNFSVNTNLFRDEFCLDSTGRLISMNLDSNKYTADFVNNIIIAKDKVGNTYRFGKALDGTATVETSITNYSSVDDGVANGTVESGRYISGYYLSEIISADNSDTIFFKYKKGHYLETKVVNTTRYILDDGGQLSTIDANGQNFDATSITSMTTTIPDVQVLDKVLFRNGSLEFTSADDRLDYPGNPGSRFRITGFNVFDSKRNLIQTVAFLNNSYFERTAWGKPLINIDIPEVKKKSLKLNGVAFYDKKGMFINDFKFEYDATPLPPRNTTPQDFWGYYNGKTNETLIPRTFYTKLYDGSPVYVGSNRDADFNYMKAGSLKKITYPTGGYTVYDFEPNYYLNKQQQENKVERLKSVSLYAINRLPSCDLVDFLNGVPANNSLEFTITEDIGSSSTSANLTVSFSGYKYTQNAQSMTFKLTNLSNNSVYNFEQSPSEKGQRKTVNQQITIHPGDRFRLEARTNGVTESDFSICNSPYIESLLTYKYWEVSTIENVQPIQAGGLRVKRISNYESNDSIITRKMYEYGDTKYNVGVGELITTPGNNFYRYPKLYTGINASSDLVKMMWFSSESQVELGYNKGCPVNYTMVQEKLIAPDGTPNGKTEYYYNRAVGDYEPKSSWKYPYNTIIYPSWRSNDLLKVKNYKYENNNFVPVSAVEYEYNELPVRKVKILKLIEYEPDLYHAFNGVLFINNPSRFYYYNYYVSCGKILRKKEISKEYVGTDSIVVETSYEYNKYHDINRVLSVNSKQESTETITKYTGDINYNNLISKNILALPIQQERRVNGNVTFGNILTYNEAGNVEGRAIFYSSAPVAPVAYTSYTVLPPLYKKMQSLVYNSTTQNVREIIDESTFNTIYLWSYSRQFPIAEIKNASSATISAILGSANIAAFETKSPTDEEVNLFLAPLRSDARLKTAKIITYTYSPLVGMTSMTDIRRYTSYYEYDGLGRLRAVKDGDGAILKLYEYKYGASITQ</sequence>
<organism evidence="2 3">
    <name type="scientific">Chitinophaga pinensis (strain ATCC 43595 / DSM 2588 / LMG 13176 / NBRC 15968 / NCIMB 11800 / UQM 2034)</name>
    <dbReference type="NCBI Taxonomy" id="485918"/>
    <lineage>
        <taxon>Bacteria</taxon>
        <taxon>Pseudomonadati</taxon>
        <taxon>Bacteroidota</taxon>
        <taxon>Chitinophagia</taxon>
        <taxon>Chitinophagales</taxon>
        <taxon>Chitinophagaceae</taxon>
        <taxon>Chitinophaga</taxon>
    </lineage>
</organism>
<proteinExistence type="predicted"/>
<reference evidence="3" key="1">
    <citation type="submission" date="2009-08" db="EMBL/GenBank/DDBJ databases">
        <title>The complete genome of Chitinophaga pinensis DSM 2588.</title>
        <authorList>
            <consortium name="US DOE Joint Genome Institute (JGI-PGF)"/>
            <person name="Lucas S."/>
            <person name="Copeland A."/>
            <person name="Lapidus A."/>
            <person name="Glavina del Rio T."/>
            <person name="Dalin E."/>
            <person name="Tice H."/>
            <person name="Bruce D."/>
            <person name="Goodwin L."/>
            <person name="Pitluck S."/>
            <person name="Kyrpides N."/>
            <person name="Mavromatis K."/>
            <person name="Ivanova N."/>
            <person name="Mikhailova N."/>
            <person name="Sims D."/>
            <person name="Meinche L."/>
            <person name="Brettin T."/>
            <person name="Detter J.C."/>
            <person name="Han C."/>
            <person name="Larimer F."/>
            <person name="Land M."/>
            <person name="Hauser L."/>
            <person name="Markowitz V."/>
            <person name="Cheng J.-F."/>
            <person name="Hugenholtz P."/>
            <person name="Woyke T."/>
            <person name="Wu D."/>
            <person name="Spring S."/>
            <person name="Klenk H.-P."/>
            <person name="Eisen J.A."/>
        </authorList>
    </citation>
    <scope>NUCLEOTIDE SEQUENCE [LARGE SCALE GENOMIC DNA]</scope>
    <source>
        <strain evidence="3">ATCC 43595 / DSM 2588 / LMG 13176 / NBRC 15968 / NCIMB 11800 / UQM 2034</strain>
    </source>
</reference>
<evidence type="ECO:0000313" key="2">
    <source>
        <dbReference type="EMBL" id="ACU58891.1"/>
    </source>
</evidence>
<protein>
    <submittedName>
        <fullName evidence="2">YD repeat protein</fullName>
    </submittedName>
</protein>
<feature type="chain" id="PRO_5037217637" evidence="1">
    <location>
        <begin position="24"/>
        <end position="1129"/>
    </location>
</feature>
<dbReference type="AlphaFoldDB" id="A0A979G1B3"/>
<name>A0A979G1B3_CHIPD</name>
<keyword evidence="1" id="KW-0732">Signal</keyword>
<reference evidence="2 3" key="2">
    <citation type="journal article" date="2010" name="Stand. Genomic Sci.">
        <title>Complete genome sequence of Chitinophaga pinensis type strain (UQM 2034).</title>
        <authorList>
            <person name="Glavina Del Rio T."/>
            <person name="Abt B."/>
            <person name="Spring S."/>
            <person name="Lapidus A."/>
            <person name="Nolan M."/>
            <person name="Tice H."/>
            <person name="Copeland A."/>
            <person name="Cheng J.F."/>
            <person name="Chen F."/>
            <person name="Bruce D."/>
            <person name="Goodwin L."/>
            <person name="Pitluck S."/>
            <person name="Ivanova N."/>
            <person name="Mavromatis K."/>
            <person name="Mikhailova N."/>
            <person name="Pati A."/>
            <person name="Chen A."/>
            <person name="Palaniappan K."/>
            <person name="Land M."/>
            <person name="Hauser L."/>
            <person name="Chang Y.J."/>
            <person name="Jeffries C.D."/>
            <person name="Chain P."/>
            <person name="Saunders E."/>
            <person name="Detter J.C."/>
            <person name="Brettin T."/>
            <person name="Rohde M."/>
            <person name="Goker M."/>
            <person name="Bristow J."/>
            <person name="Eisen J.A."/>
            <person name="Markowitz V."/>
            <person name="Hugenholtz P."/>
            <person name="Kyrpides N.C."/>
            <person name="Klenk H.P."/>
            <person name="Lucas S."/>
        </authorList>
    </citation>
    <scope>NUCLEOTIDE SEQUENCE [LARGE SCALE GENOMIC DNA]</scope>
    <source>
        <strain evidence="3">ATCC 43595 / DSM 2588 / LMG 13176 / NBRC 15968 / NCIMB 11800 / UQM 2034</strain>
    </source>
</reference>
<dbReference type="OrthoDB" id="680656at2"/>
<dbReference type="Proteomes" id="UP000002215">
    <property type="component" value="Chromosome"/>
</dbReference>
<evidence type="ECO:0000313" key="3">
    <source>
        <dbReference type="Proteomes" id="UP000002215"/>
    </source>
</evidence>
<accession>A0A979G1B3</accession>
<dbReference type="EMBL" id="CP001699">
    <property type="protein sequence ID" value="ACU58891.1"/>
    <property type="molecule type" value="Genomic_DNA"/>
</dbReference>
<evidence type="ECO:0000256" key="1">
    <source>
        <dbReference type="SAM" id="SignalP"/>
    </source>
</evidence>
<dbReference type="KEGG" id="cpi:Cpin_1394"/>
<feature type="signal peptide" evidence="1">
    <location>
        <begin position="1"/>
        <end position="23"/>
    </location>
</feature>
<gene>
    <name evidence="2" type="ordered locus">Cpin_1394</name>
</gene>